<feature type="transmembrane region" description="Helical" evidence="2">
    <location>
        <begin position="7"/>
        <end position="27"/>
    </location>
</feature>
<feature type="transmembrane region" description="Helical" evidence="2">
    <location>
        <begin position="61"/>
        <end position="82"/>
    </location>
</feature>
<evidence type="ECO:0000313" key="6">
    <source>
        <dbReference type="Proteomes" id="UP000318102"/>
    </source>
</evidence>
<dbReference type="Proteomes" id="UP000318102">
    <property type="component" value="Unassembled WGS sequence"/>
</dbReference>
<dbReference type="InterPro" id="IPR054331">
    <property type="entry name" value="LiaF_TM"/>
</dbReference>
<feature type="region of interest" description="Disordered" evidence="1">
    <location>
        <begin position="168"/>
        <end position="190"/>
    </location>
</feature>
<reference evidence="5 6" key="1">
    <citation type="submission" date="2019-07" db="EMBL/GenBank/DDBJ databases">
        <authorList>
            <person name="Kim J."/>
        </authorList>
    </citation>
    <scope>NUCLEOTIDE SEQUENCE [LARGE SCALE GENOMIC DNA]</scope>
    <source>
        <strain evidence="5 6">N4</strain>
    </source>
</reference>
<protein>
    <submittedName>
        <fullName evidence="5">Cell wall-active antibiotics response protein</fullName>
    </submittedName>
</protein>
<dbReference type="AlphaFoldDB" id="A0A559IWY8"/>
<dbReference type="Pfam" id="PF09922">
    <property type="entry name" value="LiaF-like_C"/>
    <property type="match status" value="1"/>
</dbReference>
<proteinExistence type="predicted"/>
<dbReference type="OrthoDB" id="2351415at2"/>
<dbReference type="InterPro" id="IPR024425">
    <property type="entry name" value="LiaF-like_C"/>
</dbReference>
<keyword evidence="6" id="KW-1185">Reference proteome</keyword>
<organism evidence="5 6">
    <name type="scientific">Paenibacillus agilis</name>
    <dbReference type="NCBI Taxonomy" id="3020863"/>
    <lineage>
        <taxon>Bacteria</taxon>
        <taxon>Bacillati</taxon>
        <taxon>Bacillota</taxon>
        <taxon>Bacilli</taxon>
        <taxon>Bacillales</taxon>
        <taxon>Paenibacillaceae</taxon>
        <taxon>Paenibacillus</taxon>
    </lineage>
</organism>
<accession>A0A559IWY8</accession>
<feature type="domain" description="Cell wall-active antibiotics response LiaF-like C-terminal" evidence="3">
    <location>
        <begin position="250"/>
        <end position="364"/>
    </location>
</feature>
<name>A0A559IWY8_9BACL</name>
<evidence type="ECO:0000259" key="4">
    <source>
        <dbReference type="Pfam" id="PF22570"/>
    </source>
</evidence>
<gene>
    <name evidence="5" type="ORF">FPZ44_03165</name>
</gene>
<feature type="transmembrane region" description="Helical" evidence="2">
    <location>
        <begin position="88"/>
        <end position="105"/>
    </location>
</feature>
<sequence>MSGNKGRWIGGSMLVTVGVLFMLQQWGFLHFNIGDLVSIFWPLILLFVGVSMLVSGTWAGLIVLGIGGFFLLSNLGIIHMSLGEAIRRAFPLIIIAVGLIVLFGVKGKFKTSKHKEPEWNPSTKSTEWKKPEYEDPFADYVKNLNAEQNPISNDVEGNKEHGGVKHVKINIPKHPKPPTPPHYTSFSKKNKYDDDLDLDFDLGDEDDDYDYDDDDYSGQGDYDYKTYKKKLKHSAKKLKKKKDEIEKSCFIGDIHLGHDYWELRPSSLANFIGDTIIDLTKAQVPYGKTSINVSSFIGDVKVYVPNDIELGVFVSSHSFLGDMKVFDQKYSGFMRDLEAKTPFFHESSKKVLIEVNSFIGDVKVIRVG</sequence>
<dbReference type="NCBIfam" id="NF040535">
    <property type="entry name" value="LiaF_C_term"/>
    <property type="match status" value="1"/>
</dbReference>
<dbReference type="InterPro" id="IPR047793">
    <property type="entry name" value="LiaF_C"/>
</dbReference>
<dbReference type="Pfam" id="PF22570">
    <property type="entry name" value="LiaF-TM"/>
    <property type="match status" value="1"/>
</dbReference>
<evidence type="ECO:0000256" key="2">
    <source>
        <dbReference type="SAM" id="Phobius"/>
    </source>
</evidence>
<dbReference type="EMBL" id="VNJK01000001">
    <property type="protein sequence ID" value="TVX92142.1"/>
    <property type="molecule type" value="Genomic_DNA"/>
</dbReference>
<dbReference type="RefSeq" id="WP_144987320.1">
    <property type="nucleotide sequence ID" value="NZ_VNJK01000001.1"/>
</dbReference>
<keyword evidence="2" id="KW-0472">Membrane</keyword>
<evidence type="ECO:0000256" key="1">
    <source>
        <dbReference type="SAM" id="MobiDB-lite"/>
    </source>
</evidence>
<keyword evidence="2" id="KW-0812">Transmembrane</keyword>
<keyword evidence="2" id="KW-1133">Transmembrane helix</keyword>
<feature type="domain" description="LiaF transmembrane" evidence="4">
    <location>
        <begin position="10"/>
        <end position="106"/>
    </location>
</feature>
<evidence type="ECO:0000259" key="3">
    <source>
        <dbReference type="Pfam" id="PF09922"/>
    </source>
</evidence>
<feature type="transmembrane region" description="Helical" evidence="2">
    <location>
        <begin position="33"/>
        <end position="54"/>
    </location>
</feature>
<comment type="caution">
    <text evidence="5">The sequence shown here is derived from an EMBL/GenBank/DDBJ whole genome shotgun (WGS) entry which is preliminary data.</text>
</comment>
<evidence type="ECO:0000313" key="5">
    <source>
        <dbReference type="EMBL" id="TVX92142.1"/>
    </source>
</evidence>